<evidence type="ECO:0000259" key="9">
    <source>
        <dbReference type="Pfam" id="PF00361"/>
    </source>
</evidence>
<name>A0A917E4N6_9SPHN</name>
<organism evidence="10 11">
    <name type="scientific">Sandarakinorhabdus glacialis</name>
    <dbReference type="NCBI Taxonomy" id="1614636"/>
    <lineage>
        <taxon>Bacteria</taxon>
        <taxon>Pseudomonadati</taxon>
        <taxon>Pseudomonadota</taxon>
        <taxon>Alphaproteobacteria</taxon>
        <taxon>Sphingomonadales</taxon>
        <taxon>Sphingosinicellaceae</taxon>
        <taxon>Sandarakinorhabdus</taxon>
    </lineage>
</organism>
<feature type="transmembrane region" description="Helical" evidence="8">
    <location>
        <begin position="274"/>
        <end position="292"/>
    </location>
</feature>
<dbReference type="InterPro" id="IPR003918">
    <property type="entry name" value="NADH_UbQ_OxRdtase"/>
</dbReference>
<feature type="transmembrane region" description="Helical" evidence="8">
    <location>
        <begin position="200"/>
        <end position="227"/>
    </location>
</feature>
<accession>A0A917E4N6</accession>
<dbReference type="AlphaFoldDB" id="A0A917E4N6"/>
<keyword evidence="4 7" id="KW-0812">Transmembrane</keyword>
<reference evidence="10" key="2">
    <citation type="submission" date="2020-09" db="EMBL/GenBank/DDBJ databases">
        <authorList>
            <person name="Sun Q."/>
            <person name="Zhou Y."/>
        </authorList>
    </citation>
    <scope>NUCLEOTIDE SEQUENCE</scope>
    <source>
        <strain evidence="10">CGMCC 1.15519</strain>
    </source>
</reference>
<dbReference type="Pfam" id="PF00361">
    <property type="entry name" value="Proton_antipo_M"/>
    <property type="match status" value="1"/>
</dbReference>
<dbReference type="GO" id="GO:0005886">
    <property type="term" value="C:plasma membrane"/>
    <property type="evidence" value="ECO:0007669"/>
    <property type="project" value="UniProtKB-SubCell"/>
</dbReference>
<feature type="transmembrane region" description="Helical" evidence="8">
    <location>
        <begin position="34"/>
        <end position="57"/>
    </location>
</feature>
<feature type="transmembrane region" description="Helical" evidence="8">
    <location>
        <begin position="299"/>
        <end position="317"/>
    </location>
</feature>
<dbReference type="InterPro" id="IPR050586">
    <property type="entry name" value="CPA3_Na-H_Antiporter_D"/>
</dbReference>
<feature type="transmembrane region" description="Helical" evidence="8">
    <location>
        <begin position="128"/>
        <end position="144"/>
    </location>
</feature>
<dbReference type="PANTHER" id="PTHR42703:SF1">
    <property type="entry name" value="NA(+)_H(+) ANTIPORTER SUBUNIT D1"/>
    <property type="match status" value="1"/>
</dbReference>
<dbReference type="GO" id="GO:0008137">
    <property type="term" value="F:NADH dehydrogenase (ubiquinone) activity"/>
    <property type="evidence" value="ECO:0007669"/>
    <property type="project" value="InterPro"/>
</dbReference>
<evidence type="ECO:0000256" key="5">
    <source>
        <dbReference type="ARBA" id="ARBA00022989"/>
    </source>
</evidence>
<feature type="transmembrane region" description="Helical" evidence="8">
    <location>
        <begin position="6"/>
        <end position="22"/>
    </location>
</feature>
<evidence type="ECO:0000256" key="2">
    <source>
        <dbReference type="ARBA" id="ARBA00005346"/>
    </source>
</evidence>
<dbReference type="InterPro" id="IPR001750">
    <property type="entry name" value="ND/Mrp_TM"/>
</dbReference>
<dbReference type="PANTHER" id="PTHR42703">
    <property type="entry name" value="NADH DEHYDROGENASE"/>
    <property type="match status" value="1"/>
</dbReference>
<gene>
    <name evidence="10" type="ORF">GCM10011529_03420</name>
</gene>
<proteinExistence type="inferred from homology"/>
<evidence type="ECO:0000256" key="4">
    <source>
        <dbReference type="ARBA" id="ARBA00022692"/>
    </source>
</evidence>
<keyword evidence="6 8" id="KW-0472">Membrane</keyword>
<evidence type="ECO:0000256" key="6">
    <source>
        <dbReference type="ARBA" id="ARBA00023136"/>
    </source>
</evidence>
<feature type="transmembrane region" description="Helical" evidence="8">
    <location>
        <begin position="156"/>
        <end position="180"/>
    </location>
</feature>
<feature type="transmembrane region" description="Helical" evidence="8">
    <location>
        <begin position="407"/>
        <end position="431"/>
    </location>
</feature>
<dbReference type="Proteomes" id="UP000635071">
    <property type="component" value="Unassembled WGS sequence"/>
</dbReference>
<feature type="transmembrane region" description="Helical" evidence="8">
    <location>
        <begin position="368"/>
        <end position="387"/>
    </location>
</feature>
<keyword evidence="3" id="KW-1003">Cell membrane</keyword>
<comment type="caution">
    <text evidence="10">The sequence shown here is derived from an EMBL/GenBank/DDBJ whole genome shotgun (WGS) entry which is preliminary data.</text>
</comment>
<keyword evidence="5 8" id="KW-1133">Transmembrane helix</keyword>
<evidence type="ECO:0000313" key="10">
    <source>
        <dbReference type="EMBL" id="GGE00506.1"/>
    </source>
</evidence>
<dbReference type="EMBL" id="BMJM01000001">
    <property type="protein sequence ID" value="GGE00506.1"/>
    <property type="molecule type" value="Genomic_DNA"/>
</dbReference>
<feature type="transmembrane region" description="Helical" evidence="8">
    <location>
        <begin position="239"/>
        <end position="262"/>
    </location>
</feature>
<sequence length="503" mass="51813">MSHLPILPILIPFVAAALMLLASNRPRLQAGIGFGAVLLGGAAALALCFDAGTGTIAVYRLGGWPAPFGIVLVADRLAAQMVLLTFALALPALLAGTGRAMPRHFHPLFQLQLAGIAGAFLTGDIFNLFVFFEILLLASYALLVGGNTPRQSRAALAYVILNLAGSALFLVALALIYATLGTLNMADIANRLAGVPPGDVALVRAAFAILITVFLLKAAVLPLAFWLPRTYAAAAPPAAMIFVIMTKVGIVLLLRLSVTIFGNTPTTAGLLLPWLPVLAIATIALGTVGAFAADRLAIVVANLVLVSAGTLVFAVAFADTGAIAALLFYLPHSALVTAGLFLLAALVDQDRGDLGDRLVRGPAVASRTMLGTAFLILAVAVAGLPPLSGFLGKLMLLQSVGTGGWQAAWWAALLGSGLGLTVVLARAASLLFWQQDSATPSAGPTLAGPKLALLVLVIASPAMTLAARPLADWTSATAKQLSDRQAYIAAVLGSDPIARERRP</sequence>
<dbReference type="PRINTS" id="PR01437">
    <property type="entry name" value="NUOXDRDTASE4"/>
</dbReference>
<protein>
    <submittedName>
        <fullName evidence="10">Monovalent cation/H+ antiporter subunit D</fullName>
    </submittedName>
</protein>
<comment type="similarity">
    <text evidence="2">Belongs to the CPA3 antiporters (TC 2.A.63) subunit D family.</text>
</comment>
<feature type="transmembrane region" description="Helical" evidence="8">
    <location>
        <begin position="77"/>
        <end position="98"/>
    </location>
</feature>
<evidence type="ECO:0000256" key="7">
    <source>
        <dbReference type="RuleBase" id="RU000320"/>
    </source>
</evidence>
<feature type="transmembrane region" description="Helical" evidence="8">
    <location>
        <begin position="323"/>
        <end position="347"/>
    </location>
</feature>
<reference evidence="10" key="1">
    <citation type="journal article" date="2014" name="Int. J. Syst. Evol. Microbiol.">
        <title>Complete genome sequence of Corynebacterium casei LMG S-19264T (=DSM 44701T), isolated from a smear-ripened cheese.</title>
        <authorList>
            <consortium name="US DOE Joint Genome Institute (JGI-PGF)"/>
            <person name="Walter F."/>
            <person name="Albersmeier A."/>
            <person name="Kalinowski J."/>
            <person name="Ruckert C."/>
        </authorList>
    </citation>
    <scope>NUCLEOTIDE SEQUENCE</scope>
    <source>
        <strain evidence="10">CGMCC 1.15519</strain>
    </source>
</reference>
<dbReference type="RefSeq" id="WP_188761174.1">
    <property type="nucleotide sequence ID" value="NZ_BMJM01000001.1"/>
</dbReference>
<evidence type="ECO:0000313" key="11">
    <source>
        <dbReference type="Proteomes" id="UP000635071"/>
    </source>
</evidence>
<keyword evidence="11" id="KW-1185">Reference proteome</keyword>
<evidence type="ECO:0000256" key="8">
    <source>
        <dbReference type="SAM" id="Phobius"/>
    </source>
</evidence>
<evidence type="ECO:0000256" key="1">
    <source>
        <dbReference type="ARBA" id="ARBA00004651"/>
    </source>
</evidence>
<evidence type="ECO:0000256" key="3">
    <source>
        <dbReference type="ARBA" id="ARBA00022475"/>
    </source>
</evidence>
<feature type="domain" description="NADH:quinone oxidoreductase/Mrp antiporter transmembrane" evidence="9">
    <location>
        <begin position="124"/>
        <end position="418"/>
    </location>
</feature>
<dbReference type="NCBIfam" id="NF009309">
    <property type="entry name" value="PRK12666.1"/>
    <property type="match status" value="1"/>
</dbReference>
<comment type="subcellular location">
    <subcellularLocation>
        <location evidence="1">Cell membrane</location>
        <topology evidence="1">Multi-pass membrane protein</topology>
    </subcellularLocation>
    <subcellularLocation>
        <location evidence="7">Membrane</location>
        <topology evidence="7">Multi-pass membrane protein</topology>
    </subcellularLocation>
</comment>
<dbReference type="GO" id="GO:0042773">
    <property type="term" value="P:ATP synthesis coupled electron transport"/>
    <property type="evidence" value="ECO:0007669"/>
    <property type="project" value="InterPro"/>
</dbReference>